<dbReference type="Proteomes" id="UP001054837">
    <property type="component" value="Unassembled WGS sequence"/>
</dbReference>
<evidence type="ECO:0000313" key="2">
    <source>
        <dbReference type="EMBL" id="GIY07694.1"/>
    </source>
</evidence>
<keyword evidence="3" id="KW-1185">Reference proteome</keyword>
<keyword evidence="2" id="KW-0675">Receptor</keyword>
<gene>
    <name evidence="2" type="primary">AVEN_202260_2</name>
    <name evidence="2" type="ORF">CDAR_26541</name>
</gene>
<dbReference type="EMBL" id="BPLQ01004379">
    <property type="protein sequence ID" value="GIY07694.1"/>
    <property type="molecule type" value="Genomic_DNA"/>
</dbReference>
<reference evidence="2 3" key="1">
    <citation type="submission" date="2021-06" db="EMBL/GenBank/DDBJ databases">
        <title>Caerostris darwini draft genome.</title>
        <authorList>
            <person name="Kono N."/>
            <person name="Arakawa K."/>
        </authorList>
    </citation>
    <scope>NUCLEOTIDE SEQUENCE [LARGE SCALE GENOMIC DNA]</scope>
</reference>
<name>A0AAV4QFU4_9ARAC</name>
<proteinExistence type="predicted"/>
<comment type="caution">
    <text evidence="2">The sequence shown here is derived from an EMBL/GenBank/DDBJ whole genome shotgun (WGS) entry which is preliminary data.</text>
</comment>
<sequence>MAEDTNLIINTGALMAECLDNVFGRCQIPYGTDVDLYRHLLGSETIQLLERELTRLFGGGYRWSHDYSQCVIQNILYTNRHQITYDPGLCSRVLQFTLPEIPPDVLSDLESPEPDELAFIKFKPNHDDPSNDFYADEIYTPTDFSEDENDKKVTEKRSPIQVYSENEWPHNFGPREPQIHTEEPSLADKETLIQELLKTAQDTQRLFEGFQDDAVRYPDEDAPLIRTELSSDLTQLPVFTEGGIEWLPVDDEDAGDMVDELIEPYDKKRVRMIHGKNNPMYKDKNQEDSDMNNVMTLTGPEIERENDLSKFEEEEVPTFGQVARNSGEDDDSNFQWNPKHRNRFMDDDLTRFAKGNDVQTGAFIPKPKPSDNTELSDVIENDYLEDQLYAILPINKDMPTFTDKRYDTKKPGPTYMIHEDEDGDTSHDGNEMAMQGTDRLIQAISRKVWQNQNQLHSLFDPPVGVTKNLLPFIHRFEATGYSETALLLEKVTALIKL</sequence>
<evidence type="ECO:0000256" key="1">
    <source>
        <dbReference type="SAM" id="MobiDB-lite"/>
    </source>
</evidence>
<protein>
    <submittedName>
        <fullName evidence="2">Receptor_IA-2 domain-containing protein</fullName>
    </submittedName>
</protein>
<dbReference type="AlphaFoldDB" id="A0AAV4QFU4"/>
<accession>A0AAV4QFU4</accession>
<feature type="region of interest" description="Disordered" evidence="1">
    <location>
        <begin position="403"/>
        <end position="427"/>
    </location>
</feature>
<organism evidence="2 3">
    <name type="scientific">Caerostris darwini</name>
    <dbReference type="NCBI Taxonomy" id="1538125"/>
    <lineage>
        <taxon>Eukaryota</taxon>
        <taxon>Metazoa</taxon>
        <taxon>Ecdysozoa</taxon>
        <taxon>Arthropoda</taxon>
        <taxon>Chelicerata</taxon>
        <taxon>Arachnida</taxon>
        <taxon>Araneae</taxon>
        <taxon>Araneomorphae</taxon>
        <taxon>Entelegynae</taxon>
        <taxon>Araneoidea</taxon>
        <taxon>Araneidae</taxon>
        <taxon>Caerostris</taxon>
    </lineage>
</organism>
<evidence type="ECO:0000313" key="3">
    <source>
        <dbReference type="Proteomes" id="UP001054837"/>
    </source>
</evidence>